<dbReference type="AlphaFoldDB" id="A0A2A4JZ35"/>
<dbReference type="PROSITE" id="PS00290">
    <property type="entry name" value="IG_MHC"/>
    <property type="match status" value="1"/>
</dbReference>
<dbReference type="SMART" id="SM00406">
    <property type="entry name" value="IGv"/>
    <property type="match status" value="3"/>
</dbReference>
<dbReference type="GO" id="GO:0005886">
    <property type="term" value="C:plasma membrane"/>
    <property type="evidence" value="ECO:0007669"/>
    <property type="project" value="UniProtKB-SubCell"/>
</dbReference>
<comment type="caution">
    <text evidence="11">The sequence shown here is derived from an EMBL/GenBank/DDBJ whole genome shotgun (WGS) entry which is preliminary data.</text>
</comment>
<evidence type="ECO:0000256" key="2">
    <source>
        <dbReference type="ARBA" id="ARBA00022475"/>
    </source>
</evidence>
<evidence type="ECO:0000256" key="5">
    <source>
        <dbReference type="ARBA" id="ARBA00023136"/>
    </source>
</evidence>
<proteinExistence type="predicted"/>
<dbReference type="EMBL" id="NWSH01000340">
    <property type="protein sequence ID" value="PCG77281.1"/>
    <property type="molecule type" value="Genomic_DNA"/>
</dbReference>
<evidence type="ECO:0000256" key="4">
    <source>
        <dbReference type="ARBA" id="ARBA00022737"/>
    </source>
</evidence>
<dbReference type="Pfam" id="PF07679">
    <property type="entry name" value="I-set"/>
    <property type="match status" value="1"/>
</dbReference>
<dbReference type="InterPro" id="IPR013783">
    <property type="entry name" value="Ig-like_fold"/>
</dbReference>
<dbReference type="InterPro" id="IPR007110">
    <property type="entry name" value="Ig-like_dom"/>
</dbReference>
<dbReference type="PANTHER" id="PTHR12231:SF265">
    <property type="entry name" value="DPR-INTERACTING PROTEIN LAMBDA"/>
    <property type="match status" value="1"/>
</dbReference>
<dbReference type="SMART" id="SM00409">
    <property type="entry name" value="IG"/>
    <property type="match status" value="3"/>
</dbReference>
<dbReference type="InterPro" id="IPR003599">
    <property type="entry name" value="Ig_sub"/>
</dbReference>
<dbReference type="STRING" id="7102.A0A2A4JZ35"/>
<dbReference type="InterPro" id="IPR051170">
    <property type="entry name" value="Neural/epithelial_adhesion"/>
</dbReference>
<keyword evidence="2" id="KW-1003">Cell membrane</keyword>
<evidence type="ECO:0000256" key="6">
    <source>
        <dbReference type="ARBA" id="ARBA00023157"/>
    </source>
</evidence>
<organism evidence="11">
    <name type="scientific">Heliothis virescens</name>
    <name type="common">Tobacco budworm moth</name>
    <dbReference type="NCBI Taxonomy" id="7102"/>
    <lineage>
        <taxon>Eukaryota</taxon>
        <taxon>Metazoa</taxon>
        <taxon>Ecdysozoa</taxon>
        <taxon>Arthropoda</taxon>
        <taxon>Hexapoda</taxon>
        <taxon>Insecta</taxon>
        <taxon>Pterygota</taxon>
        <taxon>Neoptera</taxon>
        <taxon>Endopterygota</taxon>
        <taxon>Lepidoptera</taxon>
        <taxon>Glossata</taxon>
        <taxon>Ditrysia</taxon>
        <taxon>Noctuoidea</taxon>
        <taxon>Noctuidae</taxon>
        <taxon>Heliothinae</taxon>
        <taxon>Heliothis</taxon>
    </lineage>
</organism>
<keyword evidence="5" id="KW-0472">Membrane</keyword>
<accession>A0A2A4JZ35</accession>
<evidence type="ECO:0000256" key="8">
    <source>
        <dbReference type="ARBA" id="ARBA00023319"/>
    </source>
</evidence>
<evidence type="ECO:0000256" key="3">
    <source>
        <dbReference type="ARBA" id="ARBA00022729"/>
    </source>
</evidence>
<dbReference type="InterPro" id="IPR003006">
    <property type="entry name" value="Ig/MHC_CS"/>
</dbReference>
<gene>
    <name evidence="11" type="ORF">B5V51_7727</name>
</gene>
<keyword evidence="3 9" id="KW-0732">Signal</keyword>
<dbReference type="Pfam" id="PF13927">
    <property type="entry name" value="Ig_3"/>
    <property type="match status" value="2"/>
</dbReference>
<feature type="chain" id="PRO_5012810979" description="Ig-like domain-containing protein" evidence="9">
    <location>
        <begin position="39"/>
        <end position="409"/>
    </location>
</feature>
<dbReference type="FunFam" id="2.60.40.10:FF:000328">
    <property type="entry name" value="CLUMA_CG000981, isoform A"/>
    <property type="match status" value="1"/>
</dbReference>
<evidence type="ECO:0000256" key="9">
    <source>
        <dbReference type="SAM" id="SignalP"/>
    </source>
</evidence>
<dbReference type="InterPro" id="IPR003598">
    <property type="entry name" value="Ig_sub2"/>
</dbReference>
<dbReference type="InterPro" id="IPR013098">
    <property type="entry name" value="Ig_I-set"/>
</dbReference>
<feature type="domain" description="Ig-like" evidence="10">
    <location>
        <begin position="42"/>
        <end position="139"/>
    </location>
</feature>
<sequence length="409" mass="45767">MRKQIINGHMFSPSSTKAAWWLATFFSVFVTGEMPIQAELEPEFLQALENHTVTQGRDVHFTCVVNHLSNYRVAWIKSDSKAILAIHTNMVALNPRLSVTYNNHNTWKLHVSNVQANDSGTYMCQVNTDPMKSQMGHLSVVIPPDIVDTVTEGSSAQEGGSIRLTCTATGVPPPTVLWRREHNRPIVFRHDGGRERKVVDSHKGETLELAHVQRTDMGAYYCIASNGIPPTISRRYHVEVHFIPQVKVTNQLVGAPLGSDVELQCFIEASPKAMNSWYREDGNSLLSDKLTENPKLRVSETIMNEYSLWINLTIKSLAPADYGTYVCASVNALGKMESQVSLHRLELSMNGFGAEEPMVSGAAWQRARNAPSHRARPAASHAHQYFLTQHLPPQLYALLLTVLRYIHSF</sequence>
<protein>
    <recommendedName>
        <fullName evidence="10">Ig-like domain-containing protein</fullName>
    </recommendedName>
</protein>
<feature type="signal peptide" evidence="9">
    <location>
        <begin position="1"/>
        <end position="38"/>
    </location>
</feature>
<dbReference type="PROSITE" id="PS50835">
    <property type="entry name" value="IG_LIKE"/>
    <property type="match status" value="3"/>
</dbReference>
<evidence type="ECO:0000256" key="7">
    <source>
        <dbReference type="ARBA" id="ARBA00023180"/>
    </source>
</evidence>
<evidence type="ECO:0000313" key="11">
    <source>
        <dbReference type="EMBL" id="PCG77281.1"/>
    </source>
</evidence>
<keyword evidence="8" id="KW-0393">Immunoglobulin domain</keyword>
<dbReference type="Gene3D" id="2.60.40.10">
    <property type="entry name" value="Immunoglobulins"/>
    <property type="match status" value="3"/>
</dbReference>
<dbReference type="InterPro" id="IPR036179">
    <property type="entry name" value="Ig-like_dom_sf"/>
</dbReference>
<dbReference type="PANTHER" id="PTHR12231">
    <property type="entry name" value="CTX-RELATED TYPE I TRANSMEMBRANE PROTEIN"/>
    <property type="match status" value="1"/>
</dbReference>
<feature type="domain" description="Ig-like" evidence="10">
    <location>
        <begin position="144"/>
        <end position="233"/>
    </location>
</feature>
<dbReference type="InterPro" id="IPR013106">
    <property type="entry name" value="Ig_V-set"/>
</dbReference>
<comment type="subcellular location">
    <subcellularLocation>
        <location evidence="1">Cell membrane</location>
    </subcellularLocation>
</comment>
<dbReference type="SUPFAM" id="SSF48726">
    <property type="entry name" value="Immunoglobulin"/>
    <property type="match status" value="3"/>
</dbReference>
<name>A0A2A4JZ35_HELVI</name>
<keyword evidence="7" id="KW-0325">Glycoprotein</keyword>
<evidence type="ECO:0000256" key="1">
    <source>
        <dbReference type="ARBA" id="ARBA00004236"/>
    </source>
</evidence>
<dbReference type="GO" id="GO:0043005">
    <property type="term" value="C:neuron projection"/>
    <property type="evidence" value="ECO:0007669"/>
    <property type="project" value="TreeGrafter"/>
</dbReference>
<dbReference type="SMART" id="SM00408">
    <property type="entry name" value="IGc2"/>
    <property type="match status" value="3"/>
</dbReference>
<reference evidence="11" key="1">
    <citation type="submission" date="2017-09" db="EMBL/GenBank/DDBJ databases">
        <title>Contemporary evolution of a Lepidopteran species, Heliothis virescens, in response to modern agricultural practices.</title>
        <authorList>
            <person name="Fritz M.L."/>
            <person name="Deyonke A.M."/>
            <person name="Papanicolaou A."/>
            <person name="Micinski S."/>
            <person name="Westbrook J."/>
            <person name="Gould F."/>
        </authorList>
    </citation>
    <scope>NUCLEOTIDE SEQUENCE [LARGE SCALE GENOMIC DNA]</scope>
    <source>
        <strain evidence="11">HvINT-</strain>
        <tissue evidence="11">Whole body</tissue>
    </source>
</reference>
<feature type="domain" description="Ig-like" evidence="10">
    <location>
        <begin position="244"/>
        <end position="343"/>
    </location>
</feature>
<keyword evidence="6" id="KW-1015">Disulfide bond</keyword>
<keyword evidence="4" id="KW-0677">Repeat</keyword>
<evidence type="ECO:0000259" key="10">
    <source>
        <dbReference type="PROSITE" id="PS50835"/>
    </source>
</evidence>